<protein>
    <recommendedName>
        <fullName evidence="1">KIB1-4 beta-propeller domain-containing protein</fullName>
    </recommendedName>
</protein>
<dbReference type="ExpressionAtlas" id="M8BGR7">
    <property type="expression patterns" value="baseline"/>
</dbReference>
<accession>M8BGR7</accession>
<dbReference type="InterPro" id="IPR005174">
    <property type="entry name" value="KIB1-4_b-propeller"/>
</dbReference>
<sequence length="333" mass="38059">MDVCRAWRRCSTDPRELDGLDRRLHPRRWIMLREQLALSHYHRLLNLSTGETIKVDLLELNAHMMLTSTPEGLLMLLHERIYIRLLNPLTHHLIEFPPVTTLLKSNGHGVLLEGQLLVWGSFIDTGSISFVLHVPGLLGIAKPGDACWKIIRYESSTYTTPLMFMGRFYCVTDDNLMVLETSIDPRLEVAVELHHPVSPAYRTAHLVDNGGKLMLVHRELGCLRYDVCHVDLEKKALFPVKGFNEWALFLGKGFSFSVCTRVFPFIKGSTIYLSFDFGEKFDGKVDSYYVPHRSAKPTNYDVWGNRYRVLPSPHSVVDCLSLCNTVKRCCVNV</sequence>
<proteinExistence type="predicted"/>
<name>M8BGR7_AEGTA</name>
<dbReference type="AlphaFoldDB" id="M8BGR7"/>
<feature type="domain" description="KIB1-4 beta-propeller" evidence="1">
    <location>
        <begin position="45"/>
        <end position="281"/>
    </location>
</feature>
<evidence type="ECO:0000313" key="2">
    <source>
        <dbReference type="EnsemblPlants" id="EMT21159"/>
    </source>
</evidence>
<evidence type="ECO:0000259" key="1">
    <source>
        <dbReference type="Pfam" id="PF03478"/>
    </source>
</evidence>
<organism evidence="2">
    <name type="scientific">Aegilops tauschii</name>
    <name type="common">Tausch's goatgrass</name>
    <name type="synonym">Aegilops squarrosa</name>
    <dbReference type="NCBI Taxonomy" id="37682"/>
    <lineage>
        <taxon>Eukaryota</taxon>
        <taxon>Viridiplantae</taxon>
        <taxon>Streptophyta</taxon>
        <taxon>Embryophyta</taxon>
        <taxon>Tracheophyta</taxon>
        <taxon>Spermatophyta</taxon>
        <taxon>Magnoliopsida</taxon>
        <taxon>Liliopsida</taxon>
        <taxon>Poales</taxon>
        <taxon>Poaceae</taxon>
        <taxon>BOP clade</taxon>
        <taxon>Pooideae</taxon>
        <taxon>Triticodae</taxon>
        <taxon>Triticeae</taxon>
        <taxon>Triticinae</taxon>
        <taxon>Aegilops</taxon>
    </lineage>
</organism>
<dbReference type="PANTHER" id="PTHR33165">
    <property type="entry name" value="F-BOX DOMAIN CONTAINING PROTEIN-LIKE-RELATED"/>
    <property type="match status" value="1"/>
</dbReference>
<dbReference type="PANTHER" id="PTHR33165:SF81">
    <property type="entry name" value="F-BOX DOMAIN-CONTAINING PROTEIN"/>
    <property type="match status" value="1"/>
</dbReference>
<dbReference type="EnsemblPlants" id="EMT21159">
    <property type="protein sequence ID" value="EMT21159"/>
    <property type="gene ID" value="F775_18328"/>
</dbReference>
<dbReference type="Pfam" id="PF03478">
    <property type="entry name" value="Beta-prop_KIB1-4"/>
    <property type="match status" value="1"/>
</dbReference>
<reference evidence="2" key="1">
    <citation type="submission" date="2015-06" db="UniProtKB">
        <authorList>
            <consortium name="EnsemblPlants"/>
        </authorList>
    </citation>
    <scope>IDENTIFICATION</scope>
</reference>